<organism evidence="2">
    <name type="scientific">mine drainage metagenome</name>
    <dbReference type="NCBI Taxonomy" id="410659"/>
    <lineage>
        <taxon>unclassified sequences</taxon>
        <taxon>metagenomes</taxon>
        <taxon>ecological metagenomes</taxon>
    </lineage>
</organism>
<proteinExistence type="predicted"/>
<keyword evidence="1" id="KW-0472">Membrane</keyword>
<feature type="transmembrane region" description="Helical" evidence="1">
    <location>
        <begin position="45"/>
        <end position="68"/>
    </location>
</feature>
<name>E6QLV0_9ZZZZ</name>
<keyword evidence="1" id="KW-0812">Transmembrane</keyword>
<accession>E6QLV0</accession>
<sequence length="130" mass="14945">MDTKTLFQEAKNSNSALSELALWREFRDSQPSQLKFYALRKTVLLMFRSSGVYTIWMVLALVSSIFYYHWDRAAFPFIMYSIPLSFAISVVAVVFSPAFHEAYDMAIVIEAYEKERRDSGAAVTINSCKM</sequence>
<dbReference type="EMBL" id="CABQ01000195">
    <property type="protein sequence ID" value="CBI08221.1"/>
    <property type="molecule type" value="Genomic_DNA"/>
</dbReference>
<dbReference type="AlphaFoldDB" id="E6QLV0"/>
<keyword evidence="1" id="KW-1133">Transmembrane helix</keyword>
<comment type="caution">
    <text evidence="2">The sequence shown here is derived from an EMBL/GenBank/DDBJ whole genome shotgun (WGS) entry which is preliminary data.</text>
</comment>
<feature type="transmembrane region" description="Helical" evidence="1">
    <location>
        <begin position="74"/>
        <end position="95"/>
    </location>
</feature>
<gene>
    <name evidence="2" type="ORF">CARN6_1667</name>
</gene>
<protein>
    <submittedName>
        <fullName evidence="2">Uncharacterized protein</fullName>
    </submittedName>
</protein>
<evidence type="ECO:0000313" key="2">
    <source>
        <dbReference type="EMBL" id="CBI08221.1"/>
    </source>
</evidence>
<reference evidence="2" key="1">
    <citation type="submission" date="2009-10" db="EMBL/GenBank/DDBJ databases">
        <title>Diversity of trophic interactions inside an arsenic-rich microbial ecosystem.</title>
        <authorList>
            <person name="Bertin P.N."/>
            <person name="Heinrich-Salmeron A."/>
            <person name="Pelletier E."/>
            <person name="Goulhen-Chollet F."/>
            <person name="Arsene-Ploetze F."/>
            <person name="Gallien S."/>
            <person name="Calteau A."/>
            <person name="Vallenet D."/>
            <person name="Casiot C."/>
            <person name="Chane-Woon-Ming B."/>
            <person name="Giloteaux L."/>
            <person name="Barakat M."/>
            <person name="Bonnefoy V."/>
            <person name="Bruneel O."/>
            <person name="Chandler M."/>
            <person name="Cleiss J."/>
            <person name="Duran R."/>
            <person name="Elbaz-Poulichet F."/>
            <person name="Fonknechten N."/>
            <person name="Lauga B."/>
            <person name="Mornico D."/>
            <person name="Ortet P."/>
            <person name="Schaeffer C."/>
            <person name="Siguier P."/>
            <person name="Alexander Thil Smith A."/>
            <person name="Van Dorsselaer A."/>
            <person name="Weissenbach J."/>
            <person name="Medigue C."/>
            <person name="Le Paslier D."/>
        </authorList>
    </citation>
    <scope>NUCLEOTIDE SEQUENCE</scope>
</reference>
<evidence type="ECO:0000256" key="1">
    <source>
        <dbReference type="SAM" id="Phobius"/>
    </source>
</evidence>